<proteinExistence type="predicted"/>
<organism evidence="2 3">
    <name type="scientific">Coptis chinensis</name>
    <dbReference type="NCBI Taxonomy" id="261450"/>
    <lineage>
        <taxon>Eukaryota</taxon>
        <taxon>Viridiplantae</taxon>
        <taxon>Streptophyta</taxon>
        <taxon>Embryophyta</taxon>
        <taxon>Tracheophyta</taxon>
        <taxon>Spermatophyta</taxon>
        <taxon>Magnoliopsida</taxon>
        <taxon>Ranunculales</taxon>
        <taxon>Ranunculaceae</taxon>
        <taxon>Coptidoideae</taxon>
        <taxon>Coptis</taxon>
    </lineage>
</organism>
<keyword evidence="3" id="KW-1185">Reference proteome</keyword>
<name>A0A835M7I4_9MAGN</name>
<dbReference type="Proteomes" id="UP000631114">
    <property type="component" value="Unassembled WGS sequence"/>
</dbReference>
<sequence length="102" mass="11534">MTLKEFEFEEAHRLMENFWSLRKFPLGHMYGIWIRDHVQAGKLDGAMDFLQSKKLMEGYVPEAKLSRTGMSEASSGIRSADPRVQTARVGQAELSRTGVSEA</sequence>
<protein>
    <submittedName>
        <fullName evidence="2">Uncharacterized protein</fullName>
    </submittedName>
</protein>
<gene>
    <name evidence="2" type="ORF">IFM89_006484</name>
</gene>
<dbReference type="EMBL" id="JADFTS010000002">
    <property type="protein sequence ID" value="KAF9619297.1"/>
    <property type="molecule type" value="Genomic_DNA"/>
</dbReference>
<reference evidence="2 3" key="1">
    <citation type="submission" date="2020-10" db="EMBL/GenBank/DDBJ databases">
        <title>The Coptis chinensis genome and diversification of protoberbering-type alkaloids.</title>
        <authorList>
            <person name="Wang B."/>
            <person name="Shu S."/>
            <person name="Song C."/>
            <person name="Liu Y."/>
        </authorList>
    </citation>
    <scope>NUCLEOTIDE SEQUENCE [LARGE SCALE GENOMIC DNA]</scope>
    <source>
        <strain evidence="2">HL-2020</strain>
        <tissue evidence="2">Leaf</tissue>
    </source>
</reference>
<evidence type="ECO:0000313" key="2">
    <source>
        <dbReference type="EMBL" id="KAF9619297.1"/>
    </source>
</evidence>
<comment type="caution">
    <text evidence="2">The sequence shown here is derived from an EMBL/GenBank/DDBJ whole genome shotgun (WGS) entry which is preliminary data.</text>
</comment>
<dbReference type="AlphaFoldDB" id="A0A835M7I4"/>
<accession>A0A835M7I4</accession>
<evidence type="ECO:0000313" key="3">
    <source>
        <dbReference type="Proteomes" id="UP000631114"/>
    </source>
</evidence>
<feature type="region of interest" description="Disordered" evidence="1">
    <location>
        <begin position="70"/>
        <end position="102"/>
    </location>
</feature>
<evidence type="ECO:0000256" key="1">
    <source>
        <dbReference type="SAM" id="MobiDB-lite"/>
    </source>
</evidence>